<gene>
    <name evidence="1" type="ORF">BU14_0490s0011</name>
</gene>
<sequence length="77" mass="8742">MSTAADSPSTPNIRMRPFNDQFCCQCGCTHPFWSFFYIEGLIRATRGQLHFLFVFSALPSYSCSCYEEKRGSPATTK</sequence>
<dbReference type="AlphaFoldDB" id="A0A1X6NU44"/>
<protein>
    <submittedName>
        <fullName evidence="1">Uncharacterized protein</fullName>
    </submittedName>
</protein>
<reference evidence="1 2" key="1">
    <citation type="submission" date="2017-03" db="EMBL/GenBank/DDBJ databases">
        <title>WGS assembly of Porphyra umbilicalis.</title>
        <authorList>
            <person name="Brawley S.H."/>
            <person name="Blouin N.A."/>
            <person name="Ficko-Blean E."/>
            <person name="Wheeler G.L."/>
            <person name="Lohr M."/>
            <person name="Goodson H.V."/>
            <person name="Jenkins J.W."/>
            <person name="Blaby-Haas C.E."/>
            <person name="Helliwell K.E."/>
            <person name="Chan C."/>
            <person name="Marriage T."/>
            <person name="Bhattacharya D."/>
            <person name="Klein A.S."/>
            <person name="Badis Y."/>
            <person name="Brodie J."/>
            <person name="Cao Y."/>
            <person name="Collen J."/>
            <person name="Dittami S.M."/>
            <person name="Gachon C.M."/>
            <person name="Green B.R."/>
            <person name="Karpowicz S."/>
            <person name="Kim J.W."/>
            <person name="Kudahl U."/>
            <person name="Lin S."/>
            <person name="Michel G."/>
            <person name="Mittag M."/>
            <person name="Olson B.J."/>
            <person name="Pangilinan J."/>
            <person name="Peng Y."/>
            <person name="Qiu H."/>
            <person name="Shu S."/>
            <person name="Singer J.T."/>
            <person name="Smith A.G."/>
            <person name="Sprecher B.N."/>
            <person name="Wagner V."/>
            <person name="Wang W."/>
            <person name="Wang Z.-Y."/>
            <person name="Yan J."/>
            <person name="Yarish C."/>
            <person name="Zoeuner-Riek S."/>
            <person name="Zhuang Y."/>
            <person name="Zou Y."/>
            <person name="Lindquist E.A."/>
            <person name="Grimwood J."/>
            <person name="Barry K."/>
            <person name="Rokhsar D.S."/>
            <person name="Schmutz J."/>
            <person name="Stiller J.W."/>
            <person name="Grossman A.R."/>
            <person name="Prochnik S.E."/>
        </authorList>
    </citation>
    <scope>NUCLEOTIDE SEQUENCE [LARGE SCALE GENOMIC DNA]</scope>
    <source>
        <strain evidence="1">4086291</strain>
    </source>
</reference>
<evidence type="ECO:0000313" key="2">
    <source>
        <dbReference type="Proteomes" id="UP000218209"/>
    </source>
</evidence>
<dbReference type="Proteomes" id="UP000218209">
    <property type="component" value="Unassembled WGS sequence"/>
</dbReference>
<proteinExistence type="predicted"/>
<name>A0A1X6NU44_PORUM</name>
<organism evidence="1 2">
    <name type="scientific">Porphyra umbilicalis</name>
    <name type="common">Purple laver</name>
    <name type="synonym">Red alga</name>
    <dbReference type="NCBI Taxonomy" id="2786"/>
    <lineage>
        <taxon>Eukaryota</taxon>
        <taxon>Rhodophyta</taxon>
        <taxon>Bangiophyceae</taxon>
        <taxon>Bangiales</taxon>
        <taxon>Bangiaceae</taxon>
        <taxon>Porphyra</taxon>
    </lineage>
</organism>
<dbReference type="EMBL" id="KV919099">
    <property type="protein sequence ID" value="OSX71913.1"/>
    <property type="molecule type" value="Genomic_DNA"/>
</dbReference>
<accession>A0A1X6NU44</accession>
<keyword evidence="2" id="KW-1185">Reference proteome</keyword>
<evidence type="ECO:0000313" key="1">
    <source>
        <dbReference type="EMBL" id="OSX71913.1"/>
    </source>
</evidence>